<gene>
    <name evidence="2" type="ORF">DILT_LOCUS19096</name>
</gene>
<organism evidence="2 3">
    <name type="scientific">Dibothriocephalus latus</name>
    <name type="common">Fish tapeworm</name>
    <name type="synonym">Diphyllobothrium latum</name>
    <dbReference type="NCBI Taxonomy" id="60516"/>
    <lineage>
        <taxon>Eukaryota</taxon>
        <taxon>Metazoa</taxon>
        <taxon>Spiralia</taxon>
        <taxon>Lophotrochozoa</taxon>
        <taxon>Platyhelminthes</taxon>
        <taxon>Cestoda</taxon>
        <taxon>Eucestoda</taxon>
        <taxon>Diphyllobothriidea</taxon>
        <taxon>Diphyllobothriidae</taxon>
        <taxon>Dibothriocephalus</taxon>
    </lineage>
</organism>
<protein>
    <submittedName>
        <fullName evidence="2">Uncharacterized protein</fullName>
    </submittedName>
</protein>
<dbReference type="AlphaFoldDB" id="A0A3P7PKQ4"/>
<reference evidence="2 3" key="1">
    <citation type="submission" date="2018-11" db="EMBL/GenBank/DDBJ databases">
        <authorList>
            <consortium name="Pathogen Informatics"/>
        </authorList>
    </citation>
    <scope>NUCLEOTIDE SEQUENCE [LARGE SCALE GENOMIC DNA]</scope>
</reference>
<proteinExistence type="predicted"/>
<dbReference type="EMBL" id="UYRU01107909">
    <property type="protein sequence ID" value="VDN43441.1"/>
    <property type="molecule type" value="Genomic_DNA"/>
</dbReference>
<evidence type="ECO:0000313" key="3">
    <source>
        <dbReference type="Proteomes" id="UP000281553"/>
    </source>
</evidence>
<keyword evidence="3" id="KW-1185">Reference proteome</keyword>
<sequence>MANSRLRLMQDQGVPMWAAATYDPQALAWLRATDQSIYGLNFPVQHNDPTRIYGSTENELQGSTSADSVDLSMPTRMPEPVQSLSHQPYGYSPVFRQSQA</sequence>
<name>A0A3P7PKQ4_DIBLA</name>
<feature type="region of interest" description="Disordered" evidence="1">
    <location>
        <begin position="52"/>
        <end position="100"/>
    </location>
</feature>
<feature type="compositionally biased region" description="Polar residues" evidence="1">
    <location>
        <begin position="53"/>
        <end position="67"/>
    </location>
</feature>
<dbReference type="Proteomes" id="UP000281553">
    <property type="component" value="Unassembled WGS sequence"/>
</dbReference>
<evidence type="ECO:0000313" key="2">
    <source>
        <dbReference type="EMBL" id="VDN43441.1"/>
    </source>
</evidence>
<evidence type="ECO:0000256" key="1">
    <source>
        <dbReference type="SAM" id="MobiDB-lite"/>
    </source>
</evidence>
<accession>A0A3P7PKQ4</accession>